<proteinExistence type="predicted"/>
<evidence type="ECO:0000313" key="3">
    <source>
        <dbReference type="Proteomes" id="UP000177061"/>
    </source>
</evidence>
<organism evidence="2 3">
    <name type="scientific">Candidatus Portnoybacteria bacterium RIFCSPHIGHO2_12_FULL_38_9</name>
    <dbReference type="NCBI Taxonomy" id="1801997"/>
    <lineage>
        <taxon>Bacteria</taxon>
        <taxon>Candidatus Portnoyibacteriota</taxon>
    </lineage>
</organism>
<dbReference type="EMBL" id="MHNB01000007">
    <property type="protein sequence ID" value="OGZ37524.1"/>
    <property type="molecule type" value="Genomic_DNA"/>
</dbReference>
<accession>A0A1G2FHF7</accession>
<keyword evidence="1" id="KW-0812">Transmembrane</keyword>
<comment type="caution">
    <text evidence="2">The sequence shown here is derived from an EMBL/GenBank/DDBJ whole genome shotgun (WGS) entry which is preliminary data.</text>
</comment>
<keyword evidence="1" id="KW-0472">Membrane</keyword>
<feature type="transmembrane region" description="Helical" evidence="1">
    <location>
        <begin position="54"/>
        <end position="73"/>
    </location>
</feature>
<dbReference type="Proteomes" id="UP000177061">
    <property type="component" value="Unassembled WGS sequence"/>
</dbReference>
<keyword evidence="1" id="KW-1133">Transmembrane helix</keyword>
<dbReference type="AlphaFoldDB" id="A0A1G2FHF7"/>
<evidence type="ECO:0000256" key="1">
    <source>
        <dbReference type="SAM" id="Phobius"/>
    </source>
</evidence>
<sequence>MNEEAIEQKITLSSKKKWFWLGLAIAVLNPIFSGLVLGIAFLTEPQLKKEGKIILALAIIWGIAVMYLSRWLAGQGILNI</sequence>
<feature type="transmembrane region" description="Helical" evidence="1">
    <location>
        <begin position="18"/>
        <end position="42"/>
    </location>
</feature>
<evidence type="ECO:0000313" key="2">
    <source>
        <dbReference type="EMBL" id="OGZ37524.1"/>
    </source>
</evidence>
<name>A0A1G2FHF7_9BACT</name>
<protein>
    <submittedName>
        <fullName evidence="2">Uncharacterized protein</fullName>
    </submittedName>
</protein>
<reference evidence="2 3" key="1">
    <citation type="journal article" date="2016" name="Nat. Commun.">
        <title>Thousands of microbial genomes shed light on interconnected biogeochemical processes in an aquifer system.</title>
        <authorList>
            <person name="Anantharaman K."/>
            <person name="Brown C.T."/>
            <person name="Hug L.A."/>
            <person name="Sharon I."/>
            <person name="Castelle C.J."/>
            <person name="Probst A.J."/>
            <person name="Thomas B.C."/>
            <person name="Singh A."/>
            <person name="Wilkins M.J."/>
            <person name="Karaoz U."/>
            <person name="Brodie E.L."/>
            <person name="Williams K.H."/>
            <person name="Hubbard S.S."/>
            <person name="Banfield J.F."/>
        </authorList>
    </citation>
    <scope>NUCLEOTIDE SEQUENCE [LARGE SCALE GENOMIC DNA]</scope>
</reference>
<gene>
    <name evidence="2" type="ORF">A3J64_00855</name>
</gene>
<dbReference type="STRING" id="1801997.A3J64_00855"/>